<dbReference type="Proteomes" id="UP001201812">
    <property type="component" value="Unassembled WGS sequence"/>
</dbReference>
<feature type="region of interest" description="Disordered" evidence="1">
    <location>
        <begin position="1"/>
        <end position="47"/>
    </location>
</feature>
<keyword evidence="3" id="KW-1185">Reference proteome</keyword>
<name>A0AAD4QSL0_9BILA</name>
<protein>
    <submittedName>
        <fullName evidence="2">Uncharacterized protein</fullName>
    </submittedName>
</protein>
<evidence type="ECO:0000313" key="2">
    <source>
        <dbReference type="EMBL" id="KAI1696764.1"/>
    </source>
</evidence>
<accession>A0AAD4QSL0</accession>
<evidence type="ECO:0000256" key="1">
    <source>
        <dbReference type="SAM" id="MobiDB-lite"/>
    </source>
</evidence>
<gene>
    <name evidence="2" type="ORF">DdX_18871</name>
</gene>
<dbReference type="AlphaFoldDB" id="A0AAD4QSL0"/>
<proteinExistence type="predicted"/>
<reference evidence="2" key="1">
    <citation type="submission" date="2022-01" db="EMBL/GenBank/DDBJ databases">
        <title>Genome Sequence Resource for Two Populations of Ditylenchus destructor, the Migratory Endoparasitic Phytonematode.</title>
        <authorList>
            <person name="Zhang H."/>
            <person name="Lin R."/>
            <person name="Xie B."/>
        </authorList>
    </citation>
    <scope>NUCLEOTIDE SEQUENCE</scope>
    <source>
        <strain evidence="2">BazhouSP</strain>
    </source>
</reference>
<comment type="caution">
    <text evidence="2">The sequence shown here is derived from an EMBL/GenBank/DDBJ whole genome shotgun (WGS) entry which is preliminary data.</text>
</comment>
<dbReference type="EMBL" id="JAKKPZ010000308">
    <property type="protein sequence ID" value="KAI1696764.1"/>
    <property type="molecule type" value="Genomic_DNA"/>
</dbReference>
<organism evidence="2 3">
    <name type="scientific">Ditylenchus destructor</name>
    <dbReference type="NCBI Taxonomy" id="166010"/>
    <lineage>
        <taxon>Eukaryota</taxon>
        <taxon>Metazoa</taxon>
        <taxon>Ecdysozoa</taxon>
        <taxon>Nematoda</taxon>
        <taxon>Chromadorea</taxon>
        <taxon>Rhabditida</taxon>
        <taxon>Tylenchina</taxon>
        <taxon>Tylenchomorpha</taxon>
        <taxon>Sphaerularioidea</taxon>
        <taxon>Anguinidae</taxon>
        <taxon>Anguininae</taxon>
        <taxon>Ditylenchus</taxon>
    </lineage>
</organism>
<sequence>MRRTTKRQHSNTSEKSLVSDGANEPTPGGQTRIRLSATAKEQRNFDRLRDRPRMHRSTSILYEAGESFDTRRLRGVERDRVLLLIAKLLFYTIKLIEVKFSVPQIMT</sequence>
<evidence type="ECO:0000313" key="3">
    <source>
        <dbReference type="Proteomes" id="UP001201812"/>
    </source>
</evidence>